<evidence type="ECO:0000313" key="3">
    <source>
        <dbReference type="Proteomes" id="UP000199088"/>
    </source>
</evidence>
<feature type="domain" description="AB hydrolase-1" evidence="1">
    <location>
        <begin position="3"/>
        <end position="226"/>
    </location>
</feature>
<dbReference type="SUPFAM" id="SSF53474">
    <property type="entry name" value="alpha/beta-Hydrolases"/>
    <property type="match status" value="1"/>
</dbReference>
<name>A0A1H0ET73_9ACTN</name>
<dbReference type="GO" id="GO:0003824">
    <property type="term" value="F:catalytic activity"/>
    <property type="evidence" value="ECO:0007669"/>
    <property type="project" value="UniProtKB-ARBA"/>
</dbReference>
<protein>
    <submittedName>
        <fullName evidence="2">Pimeloyl-ACP methyl ester carboxylesterase</fullName>
    </submittedName>
</protein>
<reference evidence="3" key="1">
    <citation type="submission" date="2016-10" db="EMBL/GenBank/DDBJ databases">
        <authorList>
            <person name="Varghese N."/>
            <person name="Submissions S."/>
        </authorList>
    </citation>
    <scope>NUCLEOTIDE SEQUENCE [LARGE SCALE GENOMIC DNA]</scope>
    <source>
        <strain evidence="3">DSM 45843</strain>
    </source>
</reference>
<dbReference type="Gene3D" id="3.40.50.1820">
    <property type="entry name" value="alpha/beta hydrolase"/>
    <property type="match status" value="1"/>
</dbReference>
<dbReference type="RefSeq" id="WP_091240247.1">
    <property type="nucleotide sequence ID" value="NZ_FNIR01000002.1"/>
</dbReference>
<dbReference type="STRING" id="1052260.SAMN05660199_00855"/>
<accession>A0A1H0ET73</accession>
<keyword evidence="3" id="KW-1185">Reference proteome</keyword>
<dbReference type="Proteomes" id="UP000199088">
    <property type="component" value="Unassembled WGS sequence"/>
</dbReference>
<evidence type="ECO:0000259" key="1">
    <source>
        <dbReference type="Pfam" id="PF12697"/>
    </source>
</evidence>
<dbReference type="InterPro" id="IPR052897">
    <property type="entry name" value="Sec-Metab_Biosynth_Hydrolase"/>
</dbReference>
<dbReference type="EMBL" id="FNIR01000002">
    <property type="protein sequence ID" value="SDN85513.1"/>
    <property type="molecule type" value="Genomic_DNA"/>
</dbReference>
<dbReference type="InterPro" id="IPR000073">
    <property type="entry name" value="AB_hydrolase_1"/>
</dbReference>
<dbReference type="PANTHER" id="PTHR37017">
    <property type="entry name" value="AB HYDROLASE-1 DOMAIN-CONTAINING PROTEIN-RELATED"/>
    <property type="match status" value="1"/>
</dbReference>
<gene>
    <name evidence="2" type="ORF">SAMN05660199_00855</name>
</gene>
<dbReference type="OrthoDB" id="9773549at2"/>
<dbReference type="InterPro" id="IPR029058">
    <property type="entry name" value="AB_hydrolase_fold"/>
</dbReference>
<organism evidence="2 3">
    <name type="scientific">Klenkia soli</name>
    <dbReference type="NCBI Taxonomy" id="1052260"/>
    <lineage>
        <taxon>Bacteria</taxon>
        <taxon>Bacillati</taxon>
        <taxon>Actinomycetota</taxon>
        <taxon>Actinomycetes</taxon>
        <taxon>Geodermatophilales</taxon>
        <taxon>Geodermatophilaceae</taxon>
        <taxon>Klenkia</taxon>
    </lineage>
</organism>
<evidence type="ECO:0000313" key="2">
    <source>
        <dbReference type="EMBL" id="SDN85513.1"/>
    </source>
</evidence>
<sequence length="231" mass="24093">MRIVFVHGACVRDGDWWWHRTAALLAERGVLSTAPALPSCGETGLAVGPGGPGLPEDVAAVRSVLTASDEPTVVVAHSYGGVVTAQAAAGVPAVAHLLLISSYLPEVGQGLADFGDDAPAPFLDVDPDAGTLAVRPELLVETFLADCDPDVQQQGVDHLARQSLQVVGQTVTAAAWHDVPSTYLVCAGDRGTSAARQRRYAERAGTVVEVDAGHHPFLSRPEVVRDLVLGL</sequence>
<dbReference type="Pfam" id="PF12697">
    <property type="entry name" value="Abhydrolase_6"/>
    <property type="match status" value="1"/>
</dbReference>
<proteinExistence type="predicted"/>
<dbReference type="PANTHER" id="PTHR37017:SF11">
    <property type="entry name" value="ESTERASE_LIPASE_THIOESTERASE DOMAIN-CONTAINING PROTEIN"/>
    <property type="match status" value="1"/>
</dbReference>
<dbReference type="AlphaFoldDB" id="A0A1H0ET73"/>